<evidence type="ECO:0000256" key="7">
    <source>
        <dbReference type="RuleBase" id="RU000488"/>
    </source>
</evidence>
<protein>
    <recommendedName>
        <fullName evidence="11">Mitochondrial carrier protein</fullName>
    </recommendedName>
</protein>
<dbReference type="GO" id="GO:0048250">
    <property type="term" value="P:iron import into the mitochondrion"/>
    <property type="evidence" value="ECO:0007669"/>
    <property type="project" value="TreeGrafter"/>
</dbReference>
<dbReference type="InterPro" id="IPR018108">
    <property type="entry name" value="MCP_transmembrane"/>
</dbReference>
<feature type="transmembrane region" description="Helical" evidence="8">
    <location>
        <begin position="190"/>
        <end position="210"/>
    </location>
</feature>
<dbReference type="PANTHER" id="PTHR45758">
    <property type="entry name" value="MITOFERRIN-1-RELATED"/>
    <property type="match status" value="1"/>
</dbReference>
<keyword evidence="3 7" id="KW-0813">Transport</keyword>
<feature type="repeat" description="Solcar" evidence="6">
    <location>
        <begin position="188"/>
        <end position="281"/>
    </location>
</feature>
<keyword evidence="4 8" id="KW-1133">Transmembrane helix</keyword>
<proteinExistence type="inferred from homology"/>
<comment type="subcellular location">
    <subcellularLocation>
        <location evidence="1">Mitochondrion membrane</location>
        <topology evidence="1">Multi-pass membrane protein</topology>
    </subcellularLocation>
</comment>
<organism evidence="9 10">
    <name type="scientific">Paramecium sonneborni</name>
    <dbReference type="NCBI Taxonomy" id="65129"/>
    <lineage>
        <taxon>Eukaryota</taxon>
        <taxon>Sar</taxon>
        <taxon>Alveolata</taxon>
        <taxon>Ciliophora</taxon>
        <taxon>Intramacronucleata</taxon>
        <taxon>Oligohymenophorea</taxon>
        <taxon>Peniculida</taxon>
        <taxon>Parameciidae</taxon>
        <taxon>Paramecium</taxon>
    </lineage>
</organism>
<accession>A0A8S1LJH1</accession>
<dbReference type="AlphaFoldDB" id="A0A8S1LJH1"/>
<evidence type="ECO:0000313" key="10">
    <source>
        <dbReference type="Proteomes" id="UP000692954"/>
    </source>
</evidence>
<name>A0A8S1LJH1_9CILI</name>
<evidence type="ECO:0000256" key="4">
    <source>
        <dbReference type="ARBA" id="ARBA00022989"/>
    </source>
</evidence>
<dbReference type="GO" id="GO:0031966">
    <property type="term" value="C:mitochondrial membrane"/>
    <property type="evidence" value="ECO:0007669"/>
    <property type="project" value="UniProtKB-SubCell"/>
</dbReference>
<keyword evidence="6 8" id="KW-0472">Membrane</keyword>
<feature type="repeat" description="Solcar" evidence="6">
    <location>
        <begin position="97"/>
        <end position="185"/>
    </location>
</feature>
<evidence type="ECO:0000256" key="6">
    <source>
        <dbReference type="PROSITE-ProRule" id="PRU00282"/>
    </source>
</evidence>
<reference evidence="9" key="1">
    <citation type="submission" date="2021-01" db="EMBL/GenBank/DDBJ databases">
        <authorList>
            <consortium name="Genoscope - CEA"/>
            <person name="William W."/>
        </authorList>
    </citation>
    <scope>NUCLEOTIDE SEQUENCE</scope>
</reference>
<gene>
    <name evidence="9" type="ORF">PSON_ATCC_30995.1.T0210369</name>
</gene>
<sequence length="286" mass="32388">MNSLLTESIASTISGIIGKFLCYPLDTVKAQFYVERKPIQMNLNDVQKSFRNVYQQGGIKQFYKGGLIAIIGSGPAFSLYLTSYKYFKIQISNKIESKLFLHLCCGLLAETVSGILWLPIDVVKERLQVQKKLGNHNYSGSVDAVIQIVKQEGILGLYRGFGATLGFFGPYSALYFASFEYLKEKTNNNALLSSLGAFFFSSIFTQPLSVSKMRIQIQSRKLNLNQQGAECFNYKNQLHGIWRIFIDEGIQALFRGYFMRCLYAGSLTTFNMTFAEILKQYVNNKI</sequence>
<evidence type="ECO:0008006" key="11">
    <source>
        <dbReference type="Google" id="ProtNLM"/>
    </source>
</evidence>
<keyword evidence="6 7" id="KW-0812">Transmembrane</keyword>
<evidence type="ECO:0000256" key="3">
    <source>
        <dbReference type="ARBA" id="ARBA00022448"/>
    </source>
</evidence>
<dbReference type="PANTHER" id="PTHR45758:SF19">
    <property type="entry name" value="CARRIER PROTEIN, PUTATIVE-RELATED"/>
    <property type="match status" value="1"/>
</dbReference>
<dbReference type="Pfam" id="PF00153">
    <property type="entry name" value="Mito_carr"/>
    <property type="match status" value="3"/>
</dbReference>
<evidence type="ECO:0000256" key="8">
    <source>
        <dbReference type="SAM" id="Phobius"/>
    </source>
</evidence>
<dbReference type="PROSITE" id="PS50920">
    <property type="entry name" value="SOLCAR"/>
    <property type="match status" value="3"/>
</dbReference>
<comment type="caution">
    <text evidence="9">The sequence shown here is derived from an EMBL/GenBank/DDBJ whole genome shotgun (WGS) entry which is preliminary data.</text>
</comment>
<comment type="similarity">
    <text evidence="2 7">Belongs to the mitochondrial carrier (TC 2.A.29) family.</text>
</comment>
<evidence type="ECO:0000256" key="2">
    <source>
        <dbReference type="ARBA" id="ARBA00006375"/>
    </source>
</evidence>
<keyword evidence="5" id="KW-0496">Mitochondrion</keyword>
<dbReference type="OrthoDB" id="44467at2759"/>
<evidence type="ECO:0000256" key="1">
    <source>
        <dbReference type="ARBA" id="ARBA00004225"/>
    </source>
</evidence>
<feature type="transmembrane region" description="Helical" evidence="8">
    <location>
        <begin position="99"/>
        <end position="120"/>
    </location>
</feature>
<dbReference type="GO" id="GO:0015093">
    <property type="term" value="F:ferrous iron transmembrane transporter activity"/>
    <property type="evidence" value="ECO:0007669"/>
    <property type="project" value="TreeGrafter"/>
</dbReference>
<evidence type="ECO:0000313" key="9">
    <source>
        <dbReference type="EMBL" id="CAD8066505.1"/>
    </source>
</evidence>
<feature type="transmembrane region" description="Helical" evidence="8">
    <location>
        <begin position="67"/>
        <end position="87"/>
    </location>
</feature>
<dbReference type="EMBL" id="CAJJDN010000021">
    <property type="protein sequence ID" value="CAD8066505.1"/>
    <property type="molecule type" value="Genomic_DNA"/>
</dbReference>
<feature type="repeat" description="Solcar" evidence="6">
    <location>
        <begin position="2"/>
        <end position="90"/>
    </location>
</feature>
<keyword evidence="10" id="KW-1185">Reference proteome</keyword>
<dbReference type="Proteomes" id="UP000692954">
    <property type="component" value="Unassembled WGS sequence"/>
</dbReference>
<evidence type="ECO:0000256" key="5">
    <source>
        <dbReference type="ARBA" id="ARBA00023128"/>
    </source>
</evidence>